<comment type="caution">
    <text evidence="9">The sequence shown here is derived from an EMBL/GenBank/DDBJ whole genome shotgun (WGS) entry which is preliminary data.</text>
</comment>
<evidence type="ECO:0000256" key="1">
    <source>
        <dbReference type="ARBA" id="ARBA00004861"/>
    </source>
</evidence>
<dbReference type="PANTHER" id="PTHR43375">
    <property type="entry name" value="OROTIDINE 5'-PHOSPHATE DECARBOXYLASE"/>
    <property type="match status" value="1"/>
</dbReference>
<evidence type="ECO:0000256" key="2">
    <source>
        <dbReference type="ARBA" id="ARBA00008847"/>
    </source>
</evidence>
<evidence type="ECO:0000259" key="8">
    <source>
        <dbReference type="SMART" id="SM00934"/>
    </source>
</evidence>
<dbReference type="AlphaFoldDB" id="A0A1M3L6A8"/>
<dbReference type="GO" id="GO:0006207">
    <property type="term" value="P:'de novo' pyrimidine nucleobase biosynthetic process"/>
    <property type="evidence" value="ECO:0007669"/>
    <property type="project" value="InterPro"/>
</dbReference>
<dbReference type="SMART" id="SM00934">
    <property type="entry name" value="OMPdecase"/>
    <property type="match status" value="1"/>
</dbReference>
<dbReference type="STRING" id="1895771.BGO89_00380"/>
<keyword evidence="5" id="KW-0456">Lyase</keyword>
<dbReference type="EMBL" id="MKVH01000002">
    <property type="protein sequence ID" value="OJX61090.1"/>
    <property type="molecule type" value="Genomic_DNA"/>
</dbReference>
<evidence type="ECO:0000256" key="3">
    <source>
        <dbReference type="ARBA" id="ARBA00022793"/>
    </source>
</evidence>
<dbReference type="UniPathway" id="UPA00070">
    <property type="reaction ID" value="UER00120"/>
</dbReference>
<organism evidence="9 10">
    <name type="scientific">Candidatus Kapaibacterium thiocyanatum</name>
    <dbReference type="NCBI Taxonomy" id="1895771"/>
    <lineage>
        <taxon>Bacteria</taxon>
        <taxon>Pseudomonadati</taxon>
        <taxon>Candidatus Kapaibacteriota</taxon>
        <taxon>Candidatus Kapaibacteriia</taxon>
        <taxon>Candidatus Kapaibacteriales</taxon>
        <taxon>Candidatus Kapaibacteriaceae</taxon>
        <taxon>Candidatus Kapaibacterium</taxon>
    </lineage>
</organism>
<gene>
    <name evidence="9" type="ORF">BGO89_00380</name>
</gene>
<reference evidence="9 10" key="1">
    <citation type="submission" date="2016-09" db="EMBL/GenBank/DDBJ databases">
        <title>Genome-resolved meta-omics ties microbial dynamics to process performance in biotechnology for thiocyanate degradation.</title>
        <authorList>
            <person name="Kantor R.S."/>
            <person name="Huddy R.J."/>
            <person name="Iyer R."/>
            <person name="Thomas B.C."/>
            <person name="Brown C.T."/>
            <person name="Anantharaman K."/>
            <person name="Tringe S."/>
            <person name="Hettich R.L."/>
            <person name="Harrison S.T."/>
            <person name="Banfield J.F."/>
        </authorList>
    </citation>
    <scope>NUCLEOTIDE SEQUENCE [LARGE SCALE GENOMIC DNA]</scope>
    <source>
        <strain evidence="9">59-99</strain>
    </source>
</reference>
<evidence type="ECO:0000256" key="6">
    <source>
        <dbReference type="ARBA" id="ARBA00049157"/>
    </source>
</evidence>
<dbReference type="GO" id="GO:0004590">
    <property type="term" value="F:orotidine-5'-phosphate decarboxylase activity"/>
    <property type="evidence" value="ECO:0007669"/>
    <property type="project" value="UniProtKB-UniRule"/>
</dbReference>
<dbReference type="Proteomes" id="UP000184233">
    <property type="component" value="Unassembled WGS sequence"/>
</dbReference>
<evidence type="ECO:0000256" key="4">
    <source>
        <dbReference type="ARBA" id="ARBA00022975"/>
    </source>
</evidence>
<evidence type="ECO:0000313" key="10">
    <source>
        <dbReference type="Proteomes" id="UP000184233"/>
    </source>
</evidence>
<keyword evidence="4" id="KW-0665">Pyrimidine biosynthesis</keyword>
<proteinExistence type="inferred from homology"/>
<dbReference type="GO" id="GO:0044205">
    <property type="term" value="P:'de novo' UMP biosynthetic process"/>
    <property type="evidence" value="ECO:0007669"/>
    <property type="project" value="UniProtKB-UniPathway"/>
</dbReference>
<dbReference type="InterPro" id="IPR013785">
    <property type="entry name" value="Aldolase_TIM"/>
</dbReference>
<dbReference type="PANTHER" id="PTHR43375:SF1">
    <property type="entry name" value="OROTIDINE 5'-PHOSPHATE DECARBOXYLASE"/>
    <property type="match status" value="1"/>
</dbReference>
<dbReference type="CDD" id="cd04725">
    <property type="entry name" value="OMP_decarboxylase_like"/>
    <property type="match status" value="1"/>
</dbReference>
<dbReference type="InterPro" id="IPR001754">
    <property type="entry name" value="OMPdeCOase_dom"/>
</dbReference>
<dbReference type="InterPro" id="IPR011995">
    <property type="entry name" value="OMPdecase_type-2"/>
</dbReference>
<dbReference type="InterPro" id="IPR011060">
    <property type="entry name" value="RibuloseP-bd_barrel"/>
</dbReference>
<feature type="domain" description="Orotidine 5'-phosphate decarboxylase" evidence="8">
    <location>
        <begin position="5"/>
        <end position="237"/>
    </location>
</feature>
<comment type="similarity">
    <text evidence="2">Belongs to the OMP decarboxylase family. Type 2 subfamily.</text>
</comment>
<sequence>MPPSGLCVGLDIDLAKLPRHLQQRDDAVVLFNHAVIEATRHVAASYKINLAFYEKLGRSGIDAMYATREMVGSSYLIADAKRGDIGNTSSAYAAALFEDLRADAVTVAPYMGRDSVEPFLAVPGRMVYVLALTSNPGSQDFQRCLVDGEPLYRRVMRLAQSWERSGEIGFVVGATHPDELAEIRTSWPDVPLLIPGLGSQGGDEAATVAANGRGPALYNVSRGLLYRSGEENFHEAIRTEAERLAGVLTS</sequence>
<dbReference type="Pfam" id="PF00215">
    <property type="entry name" value="OMPdecase"/>
    <property type="match status" value="1"/>
</dbReference>
<name>A0A1M3L6A8_9BACT</name>
<evidence type="ECO:0000256" key="5">
    <source>
        <dbReference type="ARBA" id="ARBA00023239"/>
    </source>
</evidence>
<dbReference type="SUPFAM" id="SSF51366">
    <property type="entry name" value="Ribulose-phoshate binding barrel"/>
    <property type="match status" value="1"/>
</dbReference>
<comment type="catalytic activity">
    <reaction evidence="6">
        <text>orotidine 5'-phosphate + H(+) = UMP + CO2</text>
        <dbReference type="Rhea" id="RHEA:11596"/>
        <dbReference type="ChEBI" id="CHEBI:15378"/>
        <dbReference type="ChEBI" id="CHEBI:16526"/>
        <dbReference type="ChEBI" id="CHEBI:57538"/>
        <dbReference type="ChEBI" id="CHEBI:57865"/>
        <dbReference type="EC" id="4.1.1.23"/>
    </reaction>
</comment>
<evidence type="ECO:0000256" key="7">
    <source>
        <dbReference type="NCBIfam" id="TIGR02127"/>
    </source>
</evidence>
<comment type="pathway">
    <text evidence="1">Pyrimidine metabolism; UMP biosynthesis via de novo pathway; UMP from orotate: step 2/2.</text>
</comment>
<dbReference type="NCBIfam" id="TIGR02127">
    <property type="entry name" value="pyrF_sub2"/>
    <property type="match status" value="1"/>
</dbReference>
<accession>A0A1M3L6A8</accession>
<dbReference type="Gene3D" id="3.20.20.70">
    <property type="entry name" value="Aldolase class I"/>
    <property type="match status" value="1"/>
</dbReference>
<evidence type="ECO:0000313" key="9">
    <source>
        <dbReference type="EMBL" id="OJX61090.1"/>
    </source>
</evidence>
<keyword evidence="3" id="KW-0210">Decarboxylase</keyword>
<protein>
    <recommendedName>
        <fullName evidence="7">Orotidine-5'-phosphate decarboxylase</fullName>
        <ecNumber evidence="7">4.1.1.23</ecNumber>
    </recommendedName>
</protein>
<dbReference type="EC" id="4.1.1.23" evidence="7"/>